<dbReference type="AlphaFoldDB" id="A0A0K8QPW7"/>
<dbReference type="Pfam" id="PF00155">
    <property type="entry name" value="Aminotran_1_2"/>
    <property type="match status" value="1"/>
</dbReference>
<gene>
    <name evidence="7" type="ORF">MBSD_0073</name>
    <name evidence="8" type="ORF">MBSD_n2041</name>
</gene>
<dbReference type="InterPro" id="IPR015424">
    <property type="entry name" value="PyrdxlP-dep_Trfase"/>
</dbReference>
<proteinExistence type="inferred from homology"/>
<keyword evidence="9" id="KW-1185">Reference proteome</keyword>
<dbReference type="Gene3D" id="3.40.640.10">
    <property type="entry name" value="Type I PLP-dependent aspartate aminotransferase-like (Major domain)"/>
    <property type="match status" value="1"/>
</dbReference>
<dbReference type="GO" id="GO:0003677">
    <property type="term" value="F:DNA binding"/>
    <property type="evidence" value="ECO:0007669"/>
    <property type="project" value="UniProtKB-KW"/>
</dbReference>
<dbReference type="RefSeq" id="WP_062537310.1">
    <property type="nucleotide sequence ID" value="NZ_DF970228.1"/>
</dbReference>
<dbReference type="HOGENOM" id="CLU_017584_0_1_6"/>
<protein>
    <submittedName>
        <fullName evidence="8">Transcriptional regulator</fullName>
    </submittedName>
</protein>
<dbReference type="PRINTS" id="PR00035">
    <property type="entry name" value="HTHGNTR"/>
</dbReference>
<dbReference type="SUPFAM" id="SSF53383">
    <property type="entry name" value="PLP-dependent transferases"/>
    <property type="match status" value="1"/>
</dbReference>
<keyword evidence="2" id="KW-0663">Pyridoxal phosphate</keyword>
<reference evidence="7" key="1">
    <citation type="submission" date="2015-03" db="EMBL/GenBank/DDBJ databases">
        <title>Draft genome sequence of Mizugakiibacter sediminis skMP5.</title>
        <authorList>
            <person name="Watanabe T."/>
            <person name="Kojima H."/>
            <person name="Fukui M."/>
        </authorList>
    </citation>
    <scope>NUCLEOTIDE SEQUENCE</scope>
    <source>
        <strain evidence="7">SkMP5</strain>
    </source>
</reference>
<evidence type="ECO:0000256" key="1">
    <source>
        <dbReference type="ARBA" id="ARBA00005384"/>
    </source>
</evidence>
<accession>A0A0K8QPW7</accession>
<dbReference type="EMBL" id="DF970228">
    <property type="protein sequence ID" value="GAP66726.1"/>
    <property type="molecule type" value="Genomic_DNA"/>
</dbReference>
<dbReference type="InterPro" id="IPR004839">
    <property type="entry name" value="Aminotransferase_I/II_large"/>
</dbReference>
<organism evidence="8">
    <name type="scientific">Mizugakiibacter sediminis</name>
    <dbReference type="NCBI Taxonomy" id="1475481"/>
    <lineage>
        <taxon>Bacteria</taxon>
        <taxon>Pseudomonadati</taxon>
        <taxon>Pseudomonadota</taxon>
        <taxon>Gammaproteobacteria</taxon>
        <taxon>Lysobacterales</taxon>
        <taxon>Rhodanobacteraceae</taxon>
        <taxon>Mizugakiibacter</taxon>
    </lineage>
</organism>
<dbReference type="PROSITE" id="PS50949">
    <property type="entry name" value="HTH_GNTR"/>
    <property type="match status" value="1"/>
</dbReference>
<evidence type="ECO:0000256" key="3">
    <source>
        <dbReference type="ARBA" id="ARBA00023015"/>
    </source>
</evidence>
<evidence type="ECO:0000313" key="8">
    <source>
        <dbReference type="EMBL" id="GAP66726.1"/>
    </source>
</evidence>
<dbReference type="STRING" id="1475481.GCA_000953855_02082"/>
<dbReference type="InterPro" id="IPR051446">
    <property type="entry name" value="HTH_trans_reg/aminotransferase"/>
</dbReference>
<dbReference type="GO" id="GO:0030170">
    <property type="term" value="F:pyridoxal phosphate binding"/>
    <property type="evidence" value="ECO:0007669"/>
    <property type="project" value="InterPro"/>
</dbReference>
<comment type="similarity">
    <text evidence="1">In the C-terminal section; belongs to the class-I pyridoxal-phosphate-dependent aminotransferase family.</text>
</comment>
<dbReference type="InterPro" id="IPR015421">
    <property type="entry name" value="PyrdxlP-dep_Trfase_major"/>
</dbReference>
<keyword evidence="5" id="KW-0804">Transcription</keyword>
<dbReference type="PANTHER" id="PTHR46577:SF1">
    <property type="entry name" value="HTH-TYPE TRANSCRIPTIONAL REGULATORY PROTEIN GABR"/>
    <property type="match status" value="1"/>
</dbReference>
<dbReference type="PANTHER" id="PTHR46577">
    <property type="entry name" value="HTH-TYPE TRANSCRIPTIONAL REGULATORY PROTEIN GABR"/>
    <property type="match status" value="1"/>
</dbReference>
<dbReference type="Proteomes" id="UP000253740">
    <property type="component" value="Unassembled WGS sequence"/>
</dbReference>
<dbReference type="CDD" id="cd07377">
    <property type="entry name" value="WHTH_GntR"/>
    <property type="match status" value="1"/>
</dbReference>
<keyword evidence="3" id="KW-0805">Transcription regulation</keyword>
<evidence type="ECO:0000256" key="2">
    <source>
        <dbReference type="ARBA" id="ARBA00022898"/>
    </source>
</evidence>
<dbReference type="Pfam" id="PF00392">
    <property type="entry name" value="GntR"/>
    <property type="match status" value="1"/>
</dbReference>
<dbReference type="InterPro" id="IPR000524">
    <property type="entry name" value="Tscrpt_reg_HTH_GntR"/>
</dbReference>
<dbReference type="GO" id="GO:0003700">
    <property type="term" value="F:DNA-binding transcription factor activity"/>
    <property type="evidence" value="ECO:0007669"/>
    <property type="project" value="InterPro"/>
</dbReference>
<evidence type="ECO:0000259" key="6">
    <source>
        <dbReference type="PROSITE" id="PS50949"/>
    </source>
</evidence>
<evidence type="ECO:0000256" key="4">
    <source>
        <dbReference type="ARBA" id="ARBA00023125"/>
    </source>
</evidence>
<keyword evidence="4" id="KW-0238">DNA-binding</keyword>
<feature type="domain" description="HTH gntR-type" evidence="6">
    <location>
        <begin position="9"/>
        <end position="77"/>
    </location>
</feature>
<name>A0A0K8QPW7_9GAMM</name>
<evidence type="ECO:0000313" key="9">
    <source>
        <dbReference type="Proteomes" id="UP000253740"/>
    </source>
</evidence>
<reference evidence="8" key="2">
    <citation type="submission" date="2015-08" db="EMBL/GenBank/DDBJ databases">
        <title>Complete DNA Sequence of Pseudomonas syringae pv. actinidiae, the Causal Agent of Kiwifruit Canker Disease.</title>
        <authorList>
            <person name="Rikkerink E.H.A."/>
            <person name="Fineran P.C."/>
        </authorList>
    </citation>
    <scope>NUCLEOTIDE SEQUENCE</scope>
    <source>
        <strain evidence="8">SkMP5</strain>
    </source>
</reference>
<dbReference type="InterPro" id="IPR036388">
    <property type="entry name" value="WH-like_DNA-bd_sf"/>
</dbReference>
<dbReference type="SUPFAM" id="SSF46785">
    <property type="entry name" value="Winged helix' DNA-binding domain"/>
    <property type="match status" value="1"/>
</dbReference>
<evidence type="ECO:0000313" key="7">
    <source>
        <dbReference type="EMBL" id="GAN43569.1"/>
    </source>
</evidence>
<evidence type="ECO:0000256" key="5">
    <source>
        <dbReference type="ARBA" id="ARBA00023163"/>
    </source>
</evidence>
<dbReference type="InterPro" id="IPR036390">
    <property type="entry name" value="WH_DNA-bd_sf"/>
</dbReference>
<sequence>MYLELDGQGPHYGQLVRALKAAILDGRLAAGARLPATRALADELGVSRNTVLAAYEQLRAEGYLDSRVGSGSYVAALETRRPPRRPPQRAEAQSRYIERARRVHVRGVARIHQGLRYNLQYGDPVTNPALSSAWGRELARAAAYTGLESPPAQGLPALREAVCDYLARRRGVRAQPDDVLIINGTQQAFALCTRVLLDEGDPVVIEQPHYFGARQAFAAHGARLVPVRTDREGLVCAELPQEAPKLIYVTPSHQFPGGTVLSLPRRLELLRYADAQGSWILEDDYDSEFRYDVHPLAALRELDGGERVIYVGTFSKALFGALRLGYMVLPPALREDFIIAKYLADFGSPAIEQMALAKFIAEGSFERHLRRATKTLKARRAAMLQGLRRYAGHRVDVEEGHAGMHLVAWLRGYTPERLDALIALARRYELGLYPIAPHYLQPPPRQGLLLGYAGLSAAELDTAMRLFGRCLDEMG</sequence>
<dbReference type="CDD" id="cd00609">
    <property type="entry name" value="AAT_like"/>
    <property type="match status" value="1"/>
</dbReference>
<dbReference type="EMBL" id="DF952378">
    <property type="protein sequence ID" value="GAN43569.1"/>
    <property type="molecule type" value="Genomic_DNA"/>
</dbReference>
<dbReference type="Gene3D" id="1.10.10.10">
    <property type="entry name" value="Winged helix-like DNA-binding domain superfamily/Winged helix DNA-binding domain"/>
    <property type="match status" value="1"/>
</dbReference>
<dbReference type="SMART" id="SM00345">
    <property type="entry name" value="HTH_GNTR"/>
    <property type="match status" value="1"/>
</dbReference>